<sequence length="135" mass="15273">MSRRTNEQANRLTAGSGQLGKSVQVCGVIISDASSSRKSDLRSDPVSEGDNSRHKISIFFPIILLEVKEAEIIHLSLLKGRKPYVHMSENLGLRLLYAGCFTNGIIKKRTTKQPNSPFERTKRSRERHNRRIIVE</sequence>
<reference evidence="2" key="1">
    <citation type="journal article" date="2023" name="G3 (Bethesda)">
        <title>A reference genome for the long-term kleptoplast-retaining sea slug Elysia crispata morphotype clarki.</title>
        <authorList>
            <person name="Eastman K.E."/>
            <person name="Pendleton A.L."/>
            <person name="Shaikh M.A."/>
            <person name="Suttiyut T."/>
            <person name="Ogas R."/>
            <person name="Tomko P."/>
            <person name="Gavelis G."/>
            <person name="Widhalm J.R."/>
            <person name="Wisecaver J.H."/>
        </authorList>
    </citation>
    <scope>NUCLEOTIDE SEQUENCE</scope>
    <source>
        <strain evidence="2">ECLA1</strain>
    </source>
</reference>
<feature type="compositionally biased region" description="Basic residues" evidence="1">
    <location>
        <begin position="122"/>
        <end position="135"/>
    </location>
</feature>
<dbReference type="EMBL" id="JAWDGP010006613">
    <property type="protein sequence ID" value="KAK3737835.1"/>
    <property type="molecule type" value="Genomic_DNA"/>
</dbReference>
<feature type="region of interest" description="Disordered" evidence="1">
    <location>
        <begin position="111"/>
        <end position="135"/>
    </location>
</feature>
<gene>
    <name evidence="2" type="ORF">RRG08_063241</name>
</gene>
<evidence type="ECO:0000256" key="1">
    <source>
        <dbReference type="SAM" id="MobiDB-lite"/>
    </source>
</evidence>
<accession>A0AAE0YB45</accession>
<keyword evidence="3" id="KW-1185">Reference proteome</keyword>
<name>A0AAE0YB45_9GAST</name>
<organism evidence="2 3">
    <name type="scientific">Elysia crispata</name>
    <name type="common">lettuce slug</name>
    <dbReference type="NCBI Taxonomy" id="231223"/>
    <lineage>
        <taxon>Eukaryota</taxon>
        <taxon>Metazoa</taxon>
        <taxon>Spiralia</taxon>
        <taxon>Lophotrochozoa</taxon>
        <taxon>Mollusca</taxon>
        <taxon>Gastropoda</taxon>
        <taxon>Heterobranchia</taxon>
        <taxon>Euthyneura</taxon>
        <taxon>Panpulmonata</taxon>
        <taxon>Sacoglossa</taxon>
        <taxon>Placobranchoidea</taxon>
        <taxon>Plakobranchidae</taxon>
        <taxon>Elysia</taxon>
    </lineage>
</organism>
<dbReference type="Proteomes" id="UP001283361">
    <property type="component" value="Unassembled WGS sequence"/>
</dbReference>
<dbReference type="AlphaFoldDB" id="A0AAE0YB45"/>
<comment type="caution">
    <text evidence="2">The sequence shown here is derived from an EMBL/GenBank/DDBJ whole genome shotgun (WGS) entry which is preliminary data.</text>
</comment>
<evidence type="ECO:0000313" key="2">
    <source>
        <dbReference type="EMBL" id="KAK3737835.1"/>
    </source>
</evidence>
<evidence type="ECO:0000313" key="3">
    <source>
        <dbReference type="Proteomes" id="UP001283361"/>
    </source>
</evidence>
<protein>
    <submittedName>
        <fullName evidence="2">Uncharacterized protein</fullName>
    </submittedName>
</protein>
<proteinExistence type="predicted"/>